<comment type="caution">
    <text evidence="2">The sequence shown here is derived from an EMBL/GenBank/DDBJ whole genome shotgun (WGS) entry which is preliminary data.</text>
</comment>
<protein>
    <submittedName>
        <fullName evidence="2">Antibiotic biosynthesis monooxygenase</fullName>
    </submittedName>
</protein>
<dbReference type="Pfam" id="PF03992">
    <property type="entry name" value="ABM"/>
    <property type="match status" value="1"/>
</dbReference>
<dbReference type="OrthoDB" id="9812754at2"/>
<dbReference type="Gene3D" id="3.30.70.100">
    <property type="match status" value="1"/>
</dbReference>
<feature type="domain" description="ABM" evidence="1">
    <location>
        <begin position="7"/>
        <end position="37"/>
    </location>
</feature>
<dbReference type="InterPro" id="IPR007138">
    <property type="entry name" value="ABM_dom"/>
</dbReference>
<accession>A0A4R6VBC5</accession>
<keyword evidence="3" id="KW-1185">Reference proteome</keyword>
<reference evidence="2 3" key="1">
    <citation type="submission" date="2019-03" db="EMBL/GenBank/DDBJ databases">
        <title>Genomic Encyclopedia of Type Strains, Phase IV (KMG-IV): sequencing the most valuable type-strain genomes for metagenomic binning, comparative biology and taxonomic classification.</title>
        <authorList>
            <person name="Goeker M."/>
        </authorList>
    </citation>
    <scope>NUCLEOTIDE SEQUENCE [LARGE SCALE GENOMIC DNA]</scope>
    <source>
        <strain evidence="2 3">DSM 28403</strain>
    </source>
</reference>
<name>A0A4R6VBC5_9PAST</name>
<keyword evidence="2" id="KW-0560">Oxidoreductase</keyword>
<keyword evidence="2" id="KW-0503">Monooxygenase</keyword>
<dbReference type="EMBL" id="SNYQ01000005">
    <property type="protein sequence ID" value="TDQ57441.1"/>
    <property type="molecule type" value="Genomic_DNA"/>
</dbReference>
<gene>
    <name evidence="2" type="ORF">EDC45_1504</name>
</gene>
<dbReference type="InterPro" id="IPR011008">
    <property type="entry name" value="Dimeric_a/b-barrel"/>
</dbReference>
<dbReference type="AlphaFoldDB" id="A0A4R6VBC5"/>
<proteinExistence type="predicted"/>
<evidence type="ECO:0000259" key="1">
    <source>
        <dbReference type="Pfam" id="PF03992"/>
    </source>
</evidence>
<sequence length="67" mass="8201">MYAATLQDEPAQWYFFEIYQDDAAYQKHRQSEHFQYYLQQTANMLRDKKIINIDPLFLRNQGGLYFD</sequence>
<evidence type="ECO:0000313" key="3">
    <source>
        <dbReference type="Proteomes" id="UP000295657"/>
    </source>
</evidence>
<dbReference type="Proteomes" id="UP000295657">
    <property type="component" value="Unassembled WGS sequence"/>
</dbReference>
<dbReference type="GO" id="GO:0004497">
    <property type="term" value="F:monooxygenase activity"/>
    <property type="evidence" value="ECO:0007669"/>
    <property type="project" value="UniProtKB-KW"/>
</dbReference>
<evidence type="ECO:0000313" key="2">
    <source>
        <dbReference type="EMBL" id="TDQ57441.1"/>
    </source>
</evidence>
<dbReference type="SUPFAM" id="SSF54909">
    <property type="entry name" value="Dimeric alpha+beta barrel"/>
    <property type="match status" value="1"/>
</dbReference>
<organism evidence="2 3">
    <name type="scientific">Mesocricetibacter intestinalis</name>
    <dbReference type="NCBI Taxonomy" id="1521930"/>
    <lineage>
        <taxon>Bacteria</taxon>
        <taxon>Pseudomonadati</taxon>
        <taxon>Pseudomonadota</taxon>
        <taxon>Gammaproteobacteria</taxon>
        <taxon>Pasteurellales</taxon>
        <taxon>Pasteurellaceae</taxon>
        <taxon>Mesocricetibacter</taxon>
    </lineage>
</organism>